<evidence type="ECO:0000313" key="3">
    <source>
        <dbReference type="Proteomes" id="UP000736672"/>
    </source>
</evidence>
<dbReference type="Proteomes" id="UP000736672">
    <property type="component" value="Unassembled WGS sequence"/>
</dbReference>
<comment type="caution">
    <text evidence="2">The sequence shown here is derived from an EMBL/GenBank/DDBJ whole genome shotgun (WGS) entry which is preliminary data.</text>
</comment>
<dbReference type="AlphaFoldDB" id="A0A9P9L5T4"/>
<evidence type="ECO:0000313" key="2">
    <source>
        <dbReference type="EMBL" id="KAH7274754.1"/>
    </source>
</evidence>
<gene>
    <name evidence="2" type="ORF">B0J15DRAFT_672</name>
</gene>
<keyword evidence="3" id="KW-1185">Reference proteome</keyword>
<proteinExistence type="predicted"/>
<sequence length="128" mass="14312">MNSASAQKSLVKKGSSEFHPADNTEQDGGTRYTHDTWEMQGSRLKTLRLWTDEWQTLTGLQFLAENGAQSPRWGDCETEGPVELDLQSSNGGWAKGLKVFIDPDDCVVVRVQLIEIENPCWRSIGSIQ</sequence>
<dbReference type="EMBL" id="JAGTJS010000001">
    <property type="protein sequence ID" value="KAH7274754.1"/>
    <property type="molecule type" value="Genomic_DNA"/>
</dbReference>
<feature type="region of interest" description="Disordered" evidence="1">
    <location>
        <begin position="1"/>
        <end position="34"/>
    </location>
</feature>
<protein>
    <submittedName>
        <fullName evidence="2">Uncharacterized protein</fullName>
    </submittedName>
</protein>
<accession>A0A9P9L5T4</accession>
<dbReference type="OrthoDB" id="9984533at2759"/>
<name>A0A9P9L5T4_FUSSL</name>
<reference evidence="2" key="1">
    <citation type="journal article" date="2021" name="Nat. Commun.">
        <title>Genetic determinants of endophytism in the Arabidopsis root mycobiome.</title>
        <authorList>
            <person name="Mesny F."/>
            <person name="Miyauchi S."/>
            <person name="Thiergart T."/>
            <person name="Pickel B."/>
            <person name="Atanasova L."/>
            <person name="Karlsson M."/>
            <person name="Huettel B."/>
            <person name="Barry K.W."/>
            <person name="Haridas S."/>
            <person name="Chen C."/>
            <person name="Bauer D."/>
            <person name="Andreopoulos W."/>
            <person name="Pangilinan J."/>
            <person name="LaButti K."/>
            <person name="Riley R."/>
            <person name="Lipzen A."/>
            <person name="Clum A."/>
            <person name="Drula E."/>
            <person name="Henrissat B."/>
            <person name="Kohler A."/>
            <person name="Grigoriev I.V."/>
            <person name="Martin F.M."/>
            <person name="Hacquard S."/>
        </authorList>
    </citation>
    <scope>NUCLEOTIDE SEQUENCE</scope>
    <source>
        <strain evidence="2">FSSC 5 MPI-SDFR-AT-0091</strain>
    </source>
</reference>
<evidence type="ECO:0000256" key="1">
    <source>
        <dbReference type="SAM" id="MobiDB-lite"/>
    </source>
</evidence>
<organism evidence="2 3">
    <name type="scientific">Fusarium solani</name>
    <name type="common">Filamentous fungus</name>
    <dbReference type="NCBI Taxonomy" id="169388"/>
    <lineage>
        <taxon>Eukaryota</taxon>
        <taxon>Fungi</taxon>
        <taxon>Dikarya</taxon>
        <taxon>Ascomycota</taxon>
        <taxon>Pezizomycotina</taxon>
        <taxon>Sordariomycetes</taxon>
        <taxon>Hypocreomycetidae</taxon>
        <taxon>Hypocreales</taxon>
        <taxon>Nectriaceae</taxon>
        <taxon>Fusarium</taxon>
        <taxon>Fusarium solani species complex</taxon>
    </lineage>
</organism>